<comment type="caution">
    <text evidence="1">The sequence shown here is derived from an EMBL/GenBank/DDBJ whole genome shotgun (WGS) entry which is preliminary data.</text>
</comment>
<dbReference type="AlphaFoldDB" id="A0A8H3S0D2"/>
<evidence type="ECO:0000313" key="2">
    <source>
        <dbReference type="Proteomes" id="UP000465221"/>
    </source>
</evidence>
<sequence length="99" mass="10844">MERNTYPGFTDCRGFACVDVLTVVNGGEGHALSFDPGDNCCYQCPYAIRASPQGSNQASYAGDFAIWMSDKTLRAMGMGCRRHKQAGAWSKVTEVLRKL</sequence>
<dbReference type="EMBL" id="BLKC01000058">
    <property type="protein sequence ID" value="GFF44342.1"/>
    <property type="molecule type" value="Genomic_DNA"/>
</dbReference>
<dbReference type="Proteomes" id="UP000465221">
    <property type="component" value="Unassembled WGS sequence"/>
</dbReference>
<protein>
    <submittedName>
        <fullName evidence="1">Uncharacterized protein</fullName>
    </submittedName>
</protein>
<accession>A0A8H3S0D2</accession>
<evidence type="ECO:0000313" key="1">
    <source>
        <dbReference type="EMBL" id="GFF44342.1"/>
    </source>
</evidence>
<gene>
    <name evidence="1" type="ORF">IFM46972_07512</name>
</gene>
<proteinExistence type="predicted"/>
<reference evidence="1 2" key="1">
    <citation type="submission" date="2020-01" db="EMBL/GenBank/DDBJ databases">
        <title>Draft genome sequence of Aspergillus udagawae IFM 46972.</title>
        <authorList>
            <person name="Takahashi H."/>
            <person name="Yaguchi T."/>
        </authorList>
    </citation>
    <scope>NUCLEOTIDE SEQUENCE [LARGE SCALE GENOMIC DNA]</scope>
    <source>
        <strain evidence="1 2">IFM 46972</strain>
    </source>
</reference>
<organism evidence="1 2">
    <name type="scientific">Aspergillus udagawae</name>
    <dbReference type="NCBI Taxonomy" id="91492"/>
    <lineage>
        <taxon>Eukaryota</taxon>
        <taxon>Fungi</taxon>
        <taxon>Dikarya</taxon>
        <taxon>Ascomycota</taxon>
        <taxon>Pezizomycotina</taxon>
        <taxon>Eurotiomycetes</taxon>
        <taxon>Eurotiomycetidae</taxon>
        <taxon>Eurotiales</taxon>
        <taxon>Aspergillaceae</taxon>
        <taxon>Aspergillus</taxon>
        <taxon>Aspergillus subgen. Fumigati</taxon>
    </lineage>
</organism>
<name>A0A8H3S0D2_9EURO</name>